<dbReference type="GO" id="GO:0016020">
    <property type="term" value="C:membrane"/>
    <property type="evidence" value="ECO:0007669"/>
    <property type="project" value="TreeGrafter"/>
</dbReference>
<organism evidence="2 3">
    <name type="scientific">Armillaria borealis</name>
    <dbReference type="NCBI Taxonomy" id="47425"/>
    <lineage>
        <taxon>Eukaryota</taxon>
        <taxon>Fungi</taxon>
        <taxon>Dikarya</taxon>
        <taxon>Basidiomycota</taxon>
        <taxon>Agaricomycotina</taxon>
        <taxon>Agaricomycetes</taxon>
        <taxon>Agaricomycetidae</taxon>
        <taxon>Agaricales</taxon>
        <taxon>Marasmiineae</taxon>
        <taxon>Physalacriaceae</taxon>
        <taxon>Armillaria</taxon>
    </lineage>
</organism>
<dbReference type="InterPro" id="IPR050266">
    <property type="entry name" value="AB_hydrolase_sf"/>
</dbReference>
<dbReference type="AlphaFoldDB" id="A0AA39MR53"/>
<evidence type="ECO:0000259" key="1">
    <source>
        <dbReference type="Pfam" id="PF12697"/>
    </source>
</evidence>
<keyword evidence="3" id="KW-1185">Reference proteome</keyword>
<dbReference type="InterPro" id="IPR029058">
    <property type="entry name" value="AB_hydrolase_fold"/>
</dbReference>
<dbReference type="PANTHER" id="PTHR43798:SF33">
    <property type="entry name" value="HYDROLASE, PUTATIVE (AFU_ORTHOLOGUE AFUA_2G14860)-RELATED"/>
    <property type="match status" value="1"/>
</dbReference>
<dbReference type="Gene3D" id="3.40.50.1820">
    <property type="entry name" value="alpha/beta hydrolase"/>
    <property type="match status" value="1"/>
</dbReference>
<evidence type="ECO:0000313" key="2">
    <source>
        <dbReference type="EMBL" id="KAK0443597.1"/>
    </source>
</evidence>
<accession>A0AA39MR53</accession>
<gene>
    <name evidence="2" type="ORF">EV421DRAFT_2019093</name>
</gene>
<comment type="caution">
    <text evidence="2">The sequence shown here is derived from an EMBL/GenBank/DDBJ whole genome shotgun (WGS) entry which is preliminary data.</text>
</comment>
<dbReference type="InterPro" id="IPR000073">
    <property type="entry name" value="AB_hydrolase_1"/>
</dbReference>
<dbReference type="EMBL" id="JAUEPT010000022">
    <property type="protein sequence ID" value="KAK0443597.1"/>
    <property type="molecule type" value="Genomic_DNA"/>
</dbReference>
<dbReference type="Proteomes" id="UP001175226">
    <property type="component" value="Unassembled WGS sequence"/>
</dbReference>
<reference evidence="2" key="1">
    <citation type="submission" date="2023-06" db="EMBL/GenBank/DDBJ databases">
        <authorList>
            <consortium name="Lawrence Berkeley National Laboratory"/>
            <person name="Ahrendt S."/>
            <person name="Sahu N."/>
            <person name="Indic B."/>
            <person name="Wong-Bajracharya J."/>
            <person name="Merenyi Z."/>
            <person name="Ke H.-M."/>
            <person name="Monk M."/>
            <person name="Kocsube S."/>
            <person name="Drula E."/>
            <person name="Lipzen A."/>
            <person name="Balint B."/>
            <person name="Henrissat B."/>
            <person name="Andreopoulos B."/>
            <person name="Martin F.M."/>
            <person name="Harder C.B."/>
            <person name="Rigling D."/>
            <person name="Ford K.L."/>
            <person name="Foster G.D."/>
            <person name="Pangilinan J."/>
            <person name="Papanicolaou A."/>
            <person name="Barry K."/>
            <person name="LaButti K."/>
            <person name="Viragh M."/>
            <person name="Koriabine M."/>
            <person name="Yan M."/>
            <person name="Riley R."/>
            <person name="Champramary S."/>
            <person name="Plett K.L."/>
            <person name="Tsai I.J."/>
            <person name="Slot J."/>
            <person name="Sipos G."/>
            <person name="Plett J."/>
            <person name="Nagy L.G."/>
            <person name="Grigoriev I.V."/>
        </authorList>
    </citation>
    <scope>NUCLEOTIDE SEQUENCE</scope>
    <source>
        <strain evidence="2">FPL87.14</strain>
    </source>
</reference>
<protein>
    <submittedName>
        <fullName evidence="2">Alpha/beta-hydrolase</fullName>
    </submittedName>
</protein>
<dbReference type="SUPFAM" id="SSF53474">
    <property type="entry name" value="alpha/beta-Hydrolases"/>
    <property type="match status" value="1"/>
</dbReference>
<dbReference type="PANTHER" id="PTHR43798">
    <property type="entry name" value="MONOACYLGLYCEROL LIPASE"/>
    <property type="match status" value="1"/>
</dbReference>
<feature type="domain" description="AB hydrolase-1" evidence="1">
    <location>
        <begin position="48"/>
        <end position="352"/>
    </location>
</feature>
<dbReference type="Pfam" id="PF12697">
    <property type="entry name" value="Abhydrolase_6"/>
    <property type="match status" value="1"/>
</dbReference>
<sequence length="367" mass="41144">MAPSHSKNLLVTNFTLQTNTTGTPLWAALKRYTKAKLCGQKVQPGYVLILTHGTGFHKEQWEPTISHLFNLDKQDAIREAWAVDCQNHGEAAILNERVLIDRPGVLSIYDYVDALVALRRDLLGKSNPDYTERDKFILVGHSAGTVACVLALASFNPLSTVMFDSLILVEPPIYHPSAAVHHTAMYKAISTITKRHDVWASRDEARTWFRKRFPWKAWDSEVLDAYVNHGLRTLPTAFHPDKPDGVTLSATWVDENAAYSKDSESATTALWNLNTLCGVLPVHLIYGARNDLLFVVSSFSLKISTADRYHRSSREIQDSIVDTTEGRNFASITRVAGTGHWVVQEAPKQMAETLWKFLADPIPLHKL</sequence>
<name>A0AA39MR53_9AGAR</name>
<proteinExistence type="predicted"/>
<evidence type="ECO:0000313" key="3">
    <source>
        <dbReference type="Proteomes" id="UP001175226"/>
    </source>
</evidence>